<evidence type="ECO:0000313" key="2">
    <source>
        <dbReference type="EMBL" id="TMM58742.1"/>
    </source>
</evidence>
<protein>
    <submittedName>
        <fullName evidence="2">Uncharacterized protein</fullName>
    </submittedName>
</protein>
<reference evidence="2 3" key="1">
    <citation type="submission" date="2019-05" db="EMBL/GenBank/DDBJ databases">
        <authorList>
            <person name="Zhang J.-Y."/>
            <person name="Feg X."/>
            <person name="Du Z.-J."/>
        </authorList>
    </citation>
    <scope>NUCLEOTIDE SEQUENCE [LARGE SCALE GENOMIC DNA]</scope>
    <source>
        <strain evidence="2 3">RZ26</strain>
    </source>
</reference>
<gene>
    <name evidence="2" type="ORF">FEE95_04735</name>
</gene>
<dbReference type="EMBL" id="VATY01000001">
    <property type="protein sequence ID" value="TMM58742.1"/>
    <property type="molecule type" value="Genomic_DNA"/>
</dbReference>
<evidence type="ECO:0000256" key="1">
    <source>
        <dbReference type="SAM" id="SignalP"/>
    </source>
</evidence>
<keyword evidence="3" id="KW-1185">Reference proteome</keyword>
<evidence type="ECO:0000313" key="3">
    <source>
        <dbReference type="Proteomes" id="UP000310314"/>
    </source>
</evidence>
<feature type="signal peptide" evidence="1">
    <location>
        <begin position="1"/>
        <end position="20"/>
    </location>
</feature>
<organism evidence="2 3">
    <name type="scientific">Maribacter algarum</name>
    <name type="common">ex Zhang et al. 2020</name>
    <dbReference type="NCBI Taxonomy" id="2578118"/>
    <lineage>
        <taxon>Bacteria</taxon>
        <taxon>Pseudomonadati</taxon>
        <taxon>Bacteroidota</taxon>
        <taxon>Flavobacteriia</taxon>
        <taxon>Flavobacteriales</taxon>
        <taxon>Flavobacteriaceae</taxon>
        <taxon>Maribacter</taxon>
    </lineage>
</organism>
<feature type="chain" id="PRO_5024438785" evidence="1">
    <location>
        <begin position="21"/>
        <end position="909"/>
    </location>
</feature>
<comment type="caution">
    <text evidence="2">The sequence shown here is derived from an EMBL/GenBank/DDBJ whole genome shotgun (WGS) entry which is preliminary data.</text>
</comment>
<accession>A0A5S3PWY2</accession>
<dbReference type="RefSeq" id="WP_138656675.1">
    <property type="nucleotide sequence ID" value="NZ_VATY01000001.1"/>
</dbReference>
<name>A0A5S3PWY2_9FLAO</name>
<proteinExistence type="predicted"/>
<dbReference type="OrthoDB" id="1488700at2"/>
<dbReference type="AlphaFoldDB" id="A0A5S3PWY2"/>
<dbReference type="Proteomes" id="UP000310314">
    <property type="component" value="Unassembled WGS sequence"/>
</dbReference>
<sequence length="909" mass="93993">MKKNYIVLLFAIIFSGIMIAQETQKNFINYQGVARNVDNALLASESMTIDIALKFGNASATSVYEESHAVMTDANGVFSLLIGNGSPAKGDYNALPWGSAATFVTVSMNGNEIGTTEMMAVPYAISAGNITNPSADEVPYDNSTSGLTAMTTQDAIDELVTSGSVDADADPSNEFQTLSFDAGTNELSLSDGNTVTIPSGGTDADADPTNEIQTISFDAASNKISLTDGGEITIPSGGTDADADPENELQSLTFDAGTNELSLSDGNTVIIPSGGTDADADPTNEIQTISFDPGTNELSLTDGGTVTIPSGGTDADADPENEIDVTRRRGLLVGNEGIVDGLIGTSDGQVAKWDAALGNWVAGTDETGGAGGSSLWNEEATHIYSNNRVGINTGGEIPKTLFEIAGVPGVSEDIGFTNALFTITDNEITGGPFQMVMGGKAIQTLANGIPSNLMLNSEGGNVGIGAFPTATLDIGGDARIRNLSGSGQRNVMADADGNLIIGAAGGGSSLWSEDEEGISRRSGVVGIGHQASLTARLFVQNALPGIRNGIQASVFNPGYKVGISSSARSNDDELTFGMRSSVESAAGATSYAYRADMNGAGTGTKYAFFSRIHAGAGDKYGIYTDGEDKNYLSGRLGIGIENPAVKLHVDGDIRSTELAGTGQRNVMADADGNLVIGASGSGSSLWTEDVEGINYGSGNIGIGINSSANYPLNVSTERERSINLISSGGNNYIAFNNSGGYKGYAGIWTGDNDMDFGTGVLNTTGKVHLTTGANPKLTVDADGDVGIGTTNPTVKLEVDGDIKTSSEIHGARTGSANMIPYAYGVVTTSGDKGSGTDNFTVSRTGEGIYQIRFVGARIDSRYTVVLSRGNLFPGFINYAYSSAETLLIATKGIDGIQNDNSFSFVIYKP</sequence>
<keyword evidence="1" id="KW-0732">Signal</keyword>